<dbReference type="InterPro" id="IPR013154">
    <property type="entry name" value="ADH-like_N"/>
</dbReference>
<dbReference type="Pfam" id="PF00107">
    <property type="entry name" value="ADH_zinc_N"/>
    <property type="match status" value="1"/>
</dbReference>
<name>A0ABW5JG50_9BACT</name>
<dbReference type="Gene3D" id="3.40.50.720">
    <property type="entry name" value="NAD(P)-binding Rossmann-like Domain"/>
    <property type="match status" value="1"/>
</dbReference>
<reference evidence="3" key="1">
    <citation type="journal article" date="2019" name="Int. J. Syst. Evol. Microbiol.">
        <title>The Global Catalogue of Microorganisms (GCM) 10K type strain sequencing project: providing services to taxonomists for standard genome sequencing and annotation.</title>
        <authorList>
            <consortium name="The Broad Institute Genomics Platform"/>
            <consortium name="The Broad Institute Genome Sequencing Center for Infectious Disease"/>
            <person name="Wu L."/>
            <person name="Ma J."/>
        </authorList>
    </citation>
    <scope>NUCLEOTIDE SEQUENCE [LARGE SCALE GENOMIC DNA]</scope>
    <source>
        <strain evidence="3">KCTC 52042</strain>
    </source>
</reference>
<comment type="caution">
    <text evidence="2">The sequence shown here is derived from an EMBL/GenBank/DDBJ whole genome shotgun (WGS) entry which is preliminary data.</text>
</comment>
<dbReference type="NCBIfam" id="TIGR02823">
    <property type="entry name" value="oxido_YhdH"/>
    <property type="match status" value="1"/>
</dbReference>
<dbReference type="PANTHER" id="PTHR43677:SF1">
    <property type="entry name" value="ACRYLYL-COA REDUCTASE ACUI-RELATED"/>
    <property type="match status" value="1"/>
</dbReference>
<sequence length="339" mass="37120">MDKKNSEMSTETFKAFYVEETSKGNFRGEVKDVPMSFLPDHEVQVQVQFSSLNYKDGLSASGNKGVTRNYPHIPGIDASGVVVKDESKTFEKGQKVVVTGRDLGSNTPGGFGAMIRVPKDWVVALPDGLDLKTAMNYGTAGFTAMYGIKRLERELILPNEGKVLVTGATGGVGSLAVFFLSELGYEVIAATGKMHKVEFLKELGADEVIHRDEITNVDSNFLLSREWNGAIETVGGEMLDAVIRQTNHDGAVACCGNILGHKLTTNIYPFILRGVSLLGIDSAICKMPMRLKIWDTIANIDHKKLPEKFSKMVQLGDLIKEIDRILEGKQAGRVVVEHK</sequence>
<dbReference type="EMBL" id="JBHULI010000002">
    <property type="protein sequence ID" value="MFD2531320.1"/>
    <property type="molecule type" value="Genomic_DNA"/>
</dbReference>
<accession>A0ABW5JG50</accession>
<dbReference type="InterPro" id="IPR036291">
    <property type="entry name" value="NAD(P)-bd_dom_sf"/>
</dbReference>
<evidence type="ECO:0000313" key="2">
    <source>
        <dbReference type="EMBL" id="MFD2531320.1"/>
    </source>
</evidence>
<dbReference type="InterPro" id="IPR020843">
    <property type="entry name" value="ER"/>
</dbReference>
<dbReference type="InterPro" id="IPR011032">
    <property type="entry name" value="GroES-like_sf"/>
</dbReference>
<proteinExistence type="predicted"/>
<evidence type="ECO:0000259" key="1">
    <source>
        <dbReference type="SMART" id="SM00829"/>
    </source>
</evidence>
<protein>
    <submittedName>
        <fullName evidence="2">YhdH/YhfP family quinone oxidoreductase</fullName>
    </submittedName>
</protein>
<evidence type="ECO:0000313" key="3">
    <source>
        <dbReference type="Proteomes" id="UP001597460"/>
    </source>
</evidence>
<dbReference type="Gene3D" id="3.90.180.10">
    <property type="entry name" value="Medium-chain alcohol dehydrogenases, catalytic domain"/>
    <property type="match status" value="1"/>
</dbReference>
<dbReference type="PANTHER" id="PTHR43677">
    <property type="entry name" value="SHORT-CHAIN DEHYDROGENASE/REDUCTASE"/>
    <property type="match status" value="1"/>
</dbReference>
<gene>
    <name evidence="2" type="ORF">ACFSVN_02550</name>
</gene>
<dbReference type="Pfam" id="PF08240">
    <property type="entry name" value="ADH_N"/>
    <property type="match status" value="1"/>
</dbReference>
<dbReference type="InterPro" id="IPR014188">
    <property type="entry name" value="Acrylyl-CoA_reductase_AcuI"/>
</dbReference>
<dbReference type="SMART" id="SM00829">
    <property type="entry name" value="PKS_ER"/>
    <property type="match status" value="1"/>
</dbReference>
<dbReference type="SUPFAM" id="SSF51735">
    <property type="entry name" value="NAD(P)-binding Rossmann-fold domains"/>
    <property type="match status" value="1"/>
</dbReference>
<dbReference type="SUPFAM" id="SSF50129">
    <property type="entry name" value="GroES-like"/>
    <property type="match status" value="1"/>
</dbReference>
<feature type="domain" description="Enoyl reductase (ER)" evidence="1">
    <location>
        <begin position="24"/>
        <end position="336"/>
    </location>
</feature>
<dbReference type="InterPro" id="IPR051397">
    <property type="entry name" value="Zn-ADH-like_protein"/>
</dbReference>
<keyword evidence="3" id="KW-1185">Reference proteome</keyword>
<dbReference type="RefSeq" id="WP_390298135.1">
    <property type="nucleotide sequence ID" value="NZ_JBHULI010000002.1"/>
</dbReference>
<dbReference type="CDD" id="cd05280">
    <property type="entry name" value="MDR_yhdh_yhfp"/>
    <property type="match status" value="1"/>
</dbReference>
<dbReference type="Proteomes" id="UP001597460">
    <property type="component" value="Unassembled WGS sequence"/>
</dbReference>
<dbReference type="InterPro" id="IPR013149">
    <property type="entry name" value="ADH-like_C"/>
</dbReference>
<organism evidence="2 3">
    <name type="scientific">Gracilimonas halophila</name>
    <dbReference type="NCBI Taxonomy" id="1834464"/>
    <lineage>
        <taxon>Bacteria</taxon>
        <taxon>Pseudomonadati</taxon>
        <taxon>Balneolota</taxon>
        <taxon>Balneolia</taxon>
        <taxon>Balneolales</taxon>
        <taxon>Balneolaceae</taxon>
        <taxon>Gracilimonas</taxon>
    </lineage>
</organism>